<protein>
    <submittedName>
        <fullName evidence="2">CGNR zinc finger domain-containing protein</fullName>
    </submittedName>
</protein>
<reference evidence="2" key="1">
    <citation type="submission" date="2022-10" db="EMBL/GenBank/DDBJ databases">
        <title>The complete genomes of actinobacterial strains from the NBC collection.</title>
        <authorList>
            <person name="Joergensen T.S."/>
            <person name="Alvarez Arevalo M."/>
            <person name="Sterndorff E.B."/>
            <person name="Faurdal D."/>
            <person name="Vuksanovic O."/>
            <person name="Mourched A.-S."/>
            <person name="Charusanti P."/>
            <person name="Shaw S."/>
            <person name="Blin K."/>
            <person name="Weber T."/>
        </authorList>
    </citation>
    <scope>NUCLEOTIDE SEQUENCE</scope>
    <source>
        <strain evidence="2">NBC_00119</strain>
    </source>
</reference>
<dbReference type="Pfam" id="PF11706">
    <property type="entry name" value="zf-CGNR"/>
    <property type="match status" value="1"/>
</dbReference>
<dbReference type="AlphaFoldDB" id="A0AAU1U2B8"/>
<sequence length="201" mass="22292">MLWPATDRYGLEPAPGGLAFVQDLLNTISAGKPREPDLLEDVEDAQTWLAQALANWSGEARRPAPVVEITAEELQGLRDFRHDLRRHLQAVGTDASPQSHPVASLTAAPTALRLDADGRIRAEARGTGWRQVTSLAMIEAYEAQCTDSLRRLKSCRNTRCAVVFFDRSRNNSGVWHDVRICGNAVNLRNHRARKRATAETT</sequence>
<organism evidence="2">
    <name type="scientific">Streptomyces sp. NBC_00119</name>
    <dbReference type="NCBI Taxonomy" id="2975659"/>
    <lineage>
        <taxon>Bacteria</taxon>
        <taxon>Bacillati</taxon>
        <taxon>Actinomycetota</taxon>
        <taxon>Actinomycetes</taxon>
        <taxon>Kitasatosporales</taxon>
        <taxon>Streptomycetaceae</taxon>
        <taxon>Streptomyces</taxon>
    </lineage>
</organism>
<dbReference type="EMBL" id="CP108195">
    <property type="protein sequence ID" value="WTS11543.1"/>
    <property type="molecule type" value="Genomic_DNA"/>
</dbReference>
<evidence type="ECO:0000313" key="2">
    <source>
        <dbReference type="EMBL" id="WTS11543.1"/>
    </source>
</evidence>
<evidence type="ECO:0000259" key="1">
    <source>
        <dbReference type="Pfam" id="PF11706"/>
    </source>
</evidence>
<proteinExistence type="predicted"/>
<dbReference type="PANTHER" id="PTHR35525">
    <property type="entry name" value="BLL6575 PROTEIN"/>
    <property type="match status" value="1"/>
</dbReference>
<dbReference type="Gene3D" id="1.10.3300.10">
    <property type="entry name" value="Jann2411-like domain"/>
    <property type="match status" value="1"/>
</dbReference>
<feature type="domain" description="Zinc finger CGNR" evidence="1">
    <location>
        <begin position="151"/>
        <end position="194"/>
    </location>
</feature>
<gene>
    <name evidence="2" type="ORF">OHU69_11085</name>
</gene>
<accession>A0AAU1U2B8</accession>
<dbReference type="Pfam" id="PF07336">
    <property type="entry name" value="ABATE"/>
    <property type="match status" value="1"/>
</dbReference>
<dbReference type="InterPro" id="IPR010852">
    <property type="entry name" value="ABATE"/>
</dbReference>
<dbReference type="InterPro" id="IPR021005">
    <property type="entry name" value="Znf_CGNR"/>
</dbReference>
<name>A0AAU1U2B8_9ACTN</name>
<dbReference type="SUPFAM" id="SSF160904">
    <property type="entry name" value="Jann2411-like"/>
    <property type="match status" value="1"/>
</dbReference>
<dbReference type="InterPro" id="IPR023286">
    <property type="entry name" value="ABATE_dom_sf"/>
</dbReference>
<dbReference type="PANTHER" id="PTHR35525:SF3">
    <property type="entry name" value="BLL6575 PROTEIN"/>
    <property type="match status" value="1"/>
</dbReference>